<dbReference type="EMBL" id="CP002085">
    <property type="protein sequence ID" value="ADK85642.1"/>
    <property type="molecule type" value="Genomic_DNA"/>
</dbReference>
<keyword evidence="2" id="KW-0732">Signal</keyword>
<organism evidence="3 4">
    <name type="scientific">Desulfarculus baarsii (strain ATCC 33931 / DSM 2075 / LMG 7858 / VKM B-1802 / 2st14)</name>
    <dbReference type="NCBI Taxonomy" id="644282"/>
    <lineage>
        <taxon>Bacteria</taxon>
        <taxon>Pseudomonadati</taxon>
        <taxon>Thermodesulfobacteriota</taxon>
        <taxon>Desulfarculia</taxon>
        <taxon>Desulfarculales</taxon>
        <taxon>Desulfarculaceae</taxon>
        <taxon>Desulfarculus</taxon>
    </lineage>
</organism>
<feature type="signal peptide" evidence="2">
    <location>
        <begin position="1"/>
        <end position="27"/>
    </location>
</feature>
<keyword evidence="1" id="KW-0175">Coiled coil</keyword>
<reference evidence="3 4" key="1">
    <citation type="journal article" date="2010" name="Stand. Genomic Sci.">
        <title>Complete genome sequence of Desulfarculus baarsii type strain (2st14).</title>
        <authorList>
            <person name="Sun H."/>
            <person name="Spring S."/>
            <person name="Lapidus A."/>
            <person name="Davenport K."/>
            <person name="Del Rio T.G."/>
            <person name="Tice H."/>
            <person name="Nolan M."/>
            <person name="Copeland A."/>
            <person name="Cheng J.F."/>
            <person name="Lucas S."/>
            <person name="Tapia R."/>
            <person name="Goodwin L."/>
            <person name="Pitluck S."/>
            <person name="Ivanova N."/>
            <person name="Pagani I."/>
            <person name="Mavromatis K."/>
            <person name="Ovchinnikova G."/>
            <person name="Pati A."/>
            <person name="Chen A."/>
            <person name="Palaniappan K."/>
            <person name="Hauser L."/>
            <person name="Chang Y.J."/>
            <person name="Jeffries C.D."/>
            <person name="Detter J.C."/>
            <person name="Han C."/>
            <person name="Rohde M."/>
            <person name="Brambilla E."/>
            <person name="Goker M."/>
            <person name="Woyke T."/>
            <person name="Bristow J."/>
            <person name="Eisen J.A."/>
            <person name="Markowitz V."/>
            <person name="Hugenholtz P."/>
            <person name="Kyrpides N.C."/>
            <person name="Klenk H.P."/>
            <person name="Land M."/>
        </authorList>
    </citation>
    <scope>NUCLEOTIDE SEQUENCE [LARGE SCALE GENOMIC DNA]</scope>
    <source>
        <strain evidence="4">ATCC 33931 / DSM 2075 / LMG 7858 / VKM B-1802 / 2st14</strain>
    </source>
</reference>
<keyword evidence="4" id="KW-1185">Reference proteome</keyword>
<proteinExistence type="predicted"/>
<dbReference type="OrthoDB" id="10011824at2"/>
<accession>E1QJ99</accession>
<feature type="chain" id="PRO_5003150133" evidence="2">
    <location>
        <begin position="28"/>
        <end position="169"/>
    </location>
</feature>
<evidence type="ECO:0000256" key="1">
    <source>
        <dbReference type="SAM" id="Coils"/>
    </source>
</evidence>
<evidence type="ECO:0000256" key="2">
    <source>
        <dbReference type="SAM" id="SignalP"/>
    </source>
</evidence>
<dbReference type="KEGG" id="dbr:Deba_2280"/>
<feature type="coiled-coil region" evidence="1">
    <location>
        <begin position="131"/>
        <end position="165"/>
    </location>
</feature>
<dbReference type="PROSITE" id="PS51257">
    <property type="entry name" value="PROKAR_LIPOPROTEIN"/>
    <property type="match status" value="1"/>
</dbReference>
<dbReference type="Proteomes" id="UP000009047">
    <property type="component" value="Chromosome"/>
</dbReference>
<gene>
    <name evidence="3" type="ordered locus">Deba_2280</name>
</gene>
<dbReference type="HOGENOM" id="CLU_1575922_0_0_7"/>
<dbReference type="STRING" id="644282.Deba_2280"/>
<evidence type="ECO:0000313" key="4">
    <source>
        <dbReference type="Proteomes" id="UP000009047"/>
    </source>
</evidence>
<dbReference type="RefSeq" id="WP_013259081.1">
    <property type="nucleotide sequence ID" value="NC_014365.1"/>
</dbReference>
<name>E1QJ99_DESB2</name>
<sequence>MLLRQRIFVIAILVAACCAVFSGQAMASQQTLIVKKITELGTNVFLTDGSEWKVPNPDDWDVAYNWLPGHPVRLLEGNKIMLNLKTGERINVKLAKSKEAASQAPSNAPVVLSHPALSAPISSQQGGGAPDALTEKRLEKLESGLESLENKLDILLQRMQQLENRLPQQ</sequence>
<dbReference type="AlphaFoldDB" id="E1QJ99"/>
<evidence type="ECO:0000313" key="3">
    <source>
        <dbReference type="EMBL" id="ADK85642.1"/>
    </source>
</evidence>
<protein>
    <submittedName>
        <fullName evidence="3">Uncharacterized protein</fullName>
    </submittedName>
</protein>